<evidence type="ECO:0000259" key="1">
    <source>
        <dbReference type="Pfam" id="PF04471"/>
    </source>
</evidence>
<dbReference type="GO" id="GO:0004519">
    <property type="term" value="F:endonuclease activity"/>
    <property type="evidence" value="ECO:0007669"/>
    <property type="project" value="InterPro"/>
</dbReference>
<proteinExistence type="predicted"/>
<dbReference type="GO" id="GO:0003677">
    <property type="term" value="F:DNA binding"/>
    <property type="evidence" value="ECO:0007669"/>
    <property type="project" value="InterPro"/>
</dbReference>
<gene>
    <name evidence="2" type="ORF">FDFOPPHA_00013</name>
</gene>
<dbReference type="EMBL" id="MT631649">
    <property type="protein sequence ID" value="QNO56188.1"/>
    <property type="molecule type" value="Genomic_DNA"/>
</dbReference>
<organism evidence="2">
    <name type="scientific">Candidatus Methanophaga sp. ANME-1 ERB7</name>
    <dbReference type="NCBI Taxonomy" id="2759913"/>
    <lineage>
        <taxon>Archaea</taxon>
        <taxon>Methanobacteriati</taxon>
        <taxon>Methanobacteriota</taxon>
        <taxon>Stenosarchaea group</taxon>
        <taxon>Methanomicrobia</taxon>
        <taxon>Candidatus Methanophagales</taxon>
        <taxon>Candidatus Methanophagaceae</taxon>
        <taxon>Candidatus Methanophaga</taxon>
    </lineage>
</organism>
<accession>A0A7G9Z7F4</accession>
<sequence>MKEDEYSEKIVMPLLRRMGFIDVRNNHGINEFGKDILFSKYDEFGIKKHYAVQLKAKNISGENAKDMDDIIAHIGRAFNIPHLDLITGESVFIDEFYVITSKEFIGNAITMIREDERIGKQKSIYIFLMARKYTNWIITIIKL</sequence>
<evidence type="ECO:0000313" key="2">
    <source>
        <dbReference type="EMBL" id="QNO56188.1"/>
    </source>
</evidence>
<feature type="domain" description="Restriction endonuclease type IV Mrr" evidence="1">
    <location>
        <begin position="8"/>
        <end position="58"/>
    </location>
</feature>
<dbReference type="InterPro" id="IPR007560">
    <property type="entry name" value="Restrct_endonuc_IV_Mrr"/>
</dbReference>
<dbReference type="GO" id="GO:0009307">
    <property type="term" value="P:DNA restriction-modification system"/>
    <property type="evidence" value="ECO:0007669"/>
    <property type="project" value="InterPro"/>
</dbReference>
<reference evidence="2" key="1">
    <citation type="submission" date="2020-06" db="EMBL/GenBank/DDBJ databases">
        <title>Unique genomic features of the anaerobic methanotrophic archaea.</title>
        <authorList>
            <person name="Chadwick G.L."/>
            <person name="Skennerton C.T."/>
            <person name="Laso-Perez R."/>
            <person name="Leu A.O."/>
            <person name="Speth D.R."/>
            <person name="Yu H."/>
            <person name="Morgan-Lang C."/>
            <person name="Hatzenpichler R."/>
            <person name="Goudeau D."/>
            <person name="Malmstrom R."/>
            <person name="Brazelton W.J."/>
            <person name="Woyke T."/>
            <person name="Hallam S.J."/>
            <person name="Tyson G.W."/>
            <person name="Wegener G."/>
            <person name="Boetius A."/>
            <person name="Orphan V."/>
        </authorList>
    </citation>
    <scope>NUCLEOTIDE SEQUENCE</scope>
</reference>
<protein>
    <recommendedName>
        <fullName evidence="1">Restriction endonuclease type IV Mrr domain-containing protein</fullName>
    </recommendedName>
</protein>
<dbReference type="Pfam" id="PF04471">
    <property type="entry name" value="Mrr_cat"/>
    <property type="match status" value="1"/>
</dbReference>
<name>A0A7G9Z7F4_9EURY</name>
<dbReference type="AlphaFoldDB" id="A0A7G9Z7F4"/>